<dbReference type="InterPro" id="IPR012674">
    <property type="entry name" value="Calycin"/>
</dbReference>
<dbReference type="AlphaFoldDB" id="A0A023FG87"/>
<dbReference type="Gene3D" id="2.40.128.20">
    <property type="match status" value="1"/>
</dbReference>
<reference evidence="1" key="1">
    <citation type="submission" date="2014-03" db="EMBL/GenBank/DDBJ databases">
        <title>The sialotranscriptome of Amblyomma triste, Amblyomma parvum and Amblyomma cajennense ticks, uncovered by 454-based RNA-seq.</title>
        <authorList>
            <person name="Garcia G.R."/>
            <person name="Gardinassi L.G."/>
            <person name="Ribeiro J.M."/>
            <person name="Anatriello E."/>
            <person name="Ferreira B.R."/>
            <person name="Moreira H.N."/>
            <person name="Mafra C."/>
            <person name="Olegario M.M."/>
            <person name="Szabo P.J."/>
            <person name="Miranda-Santos I.K."/>
            <person name="Maruyama S.R."/>
        </authorList>
    </citation>
    <scope>NUCLEOTIDE SEQUENCE</scope>
    <source>
        <strain evidence="1">Uberlandia</strain>
        <tissue evidence="1">Salivary glands</tissue>
    </source>
</reference>
<name>A0A023FG87_AMBCJ</name>
<sequence>LTLRNFASIERKLHLWLKRQKNVFLAALIVVFGLCGAESQSAKPAMSQSVDTIYNNTLKVVQRRGPLKLLWYSYRLRLDECLISRFIGNETNGARRTLETNGKVREHQTKHNITISLQKKPDYPSLKIEAIEGQLSSHWDDPHDLSFAKKNCFVLEAVITFKRKPYCVVWGATGSKNSTDPCFQEAEKNCEIGTKVNLTKCADKKERQG</sequence>
<feature type="non-terminal residue" evidence="1">
    <location>
        <position position="1"/>
    </location>
</feature>
<protein>
    <submittedName>
        <fullName evidence="1">Putative secreted protein</fullName>
    </submittedName>
</protein>
<organism evidence="1">
    <name type="scientific">Amblyomma cajennense</name>
    <name type="common">Cayenne tick</name>
    <name type="synonym">Acarus cajennensis</name>
    <dbReference type="NCBI Taxonomy" id="34607"/>
    <lineage>
        <taxon>Eukaryota</taxon>
        <taxon>Metazoa</taxon>
        <taxon>Ecdysozoa</taxon>
        <taxon>Arthropoda</taxon>
        <taxon>Chelicerata</taxon>
        <taxon>Arachnida</taxon>
        <taxon>Acari</taxon>
        <taxon>Parasitiformes</taxon>
        <taxon>Ixodida</taxon>
        <taxon>Ixodoidea</taxon>
        <taxon>Ixodidae</taxon>
        <taxon>Amblyomminae</taxon>
        <taxon>Amblyomma</taxon>
    </lineage>
</organism>
<accession>A0A023FG87</accession>
<proteinExistence type="evidence at transcript level"/>
<dbReference type="EMBL" id="GBBK01004734">
    <property type="protein sequence ID" value="JAC19748.1"/>
    <property type="molecule type" value="mRNA"/>
</dbReference>
<evidence type="ECO:0000313" key="1">
    <source>
        <dbReference type="EMBL" id="JAC19748.1"/>
    </source>
</evidence>